<proteinExistence type="predicted"/>
<dbReference type="InterPro" id="IPR029058">
    <property type="entry name" value="AB_hydrolase_fold"/>
</dbReference>
<dbReference type="RefSeq" id="WP_160586812.1">
    <property type="nucleotide sequence ID" value="NZ_BMHN01000001.1"/>
</dbReference>
<keyword evidence="4" id="KW-1185">Reference proteome</keyword>
<organism evidence="3 4">
    <name type="scientific">Pyruvatibacter mobilis</name>
    <dbReference type="NCBI Taxonomy" id="1712261"/>
    <lineage>
        <taxon>Bacteria</taxon>
        <taxon>Pseudomonadati</taxon>
        <taxon>Pseudomonadota</taxon>
        <taxon>Alphaproteobacteria</taxon>
        <taxon>Hyphomicrobiales</taxon>
        <taxon>Parvibaculaceae</taxon>
        <taxon>Pyruvatibacter</taxon>
    </lineage>
</organism>
<feature type="domain" description="Alpha/beta hydrolase fold-3" evidence="2">
    <location>
        <begin position="100"/>
        <end position="303"/>
    </location>
</feature>
<dbReference type="Gene3D" id="3.40.50.1820">
    <property type="entry name" value="alpha/beta hydrolase"/>
    <property type="match status" value="1"/>
</dbReference>
<evidence type="ECO:0000313" key="3">
    <source>
        <dbReference type="EMBL" id="NBG94723.1"/>
    </source>
</evidence>
<dbReference type="AlphaFoldDB" id="A0A845Q7U1"/>
<evidence type="ECO:0000256" key="1">
    <source>
        <dbReference type="ARBA" id="ARBA00022801"/>
    </source>
</evidence>
<dbReference type="GeneID" id="300655593"/>
<dbReference type="InterPro" id="IPR013094">
    <property type="entry name" value="AB_hydrolase_3"/>
</dbReference>
<dbReference type="PANTHER" id="PTHR48081:SF8">
    <property type="entry name" value="ALPHA_BETA HYDROLASE FOLD-3 DOMAIN-CONTAINING PROTEIN-RELATED"/>
    <property type="match status" value="1"/>
</dbReference>
<dbReference type="GO" id="GO:0016787">
    <property type="term" value="F:hydrolase activity"/>
    <property type="evidence" value="ECO:0007669"/>
    <property type="project" value="UniProtKB-KW"/>
</dbReference>
<dbReference type="Pfam" id="PF07859">
    <property type="entry name" value="Abhydrolase_3"/>
    <property type="match status" value="1"/>
</dbReference>
<dbReference type="EMBL" id="WXYQ01000002">
    <property type="protein sequence ID" value="NBG94723.1"/>
    <property type="molecule type" value="Genomic_DNA"/>
</dbReference>
<dbReference type="PANTHER" id="PTHR48081">
    <property type="entry name" value="AB HYDROLASE SUPERFAMILY PROTEIN C4A8.06C"/>
    <property type="match status" value="1"/>
</dbReference>
<protein>
    <submittedName>
        <fullName evidence="3">Alpha/beta hydrolase fold domain-containing protein</fullName>
    </submittedName>
</protein>
<dbReference type="Proteomes" id="UP000470384">
    <property type="component" value="Unassembled WGS sequence"/>
</dbReference>
<dbReference type="OrthoDB" id="9806180at2"/>
<dbReference type="InterPro" id="IPR050300">
    <property type="entry name" value="GDXG_lipolytic_enzyme"/>
</dbReference>
<keyword evidence="1 3" id="KW-0378">Hydrolase</keyword>
<evidence type="ECO:0000313" key="4">
    <source>
        <dbReference type="Proteomes" id="UP000470384"/>
    </source>
</evidence>
<accession>A0A845Q7U1</accession>
<dbReference type="SUPFAM" id="SSF53474">
    <property type="entry name" value="alpha/beta-Hydrolases"/>
    <property type="match status" value="1"/>
</dbReference>
<reference evidence="3 4" key="1">
    <citation type="journal article" date="2016" name="Int. J. Syst. Evol. Microbiol.">
        <title>Pyruvatibacter mobilis gen. nov., sp. nov., a marine bacterium from the culture broth of Picochlorum sp. 122.</title>
        <authorList>
            <person name="Wang G."/>
            <person name="Tang M."/>
            <person name="Wu H."/>
            <person name="Dai S."/>
            <person name="Li T."/>
            <person name="Chen C."/>
            <person name="He H."/>
            <person name="Fan J."/>
            <person name="Xiang W."/>
            <person name="Li X."/>
        </authorList>
    </citation>
    <scope>NUCLEOTIDE SEQUENCE [LARGE SCALE GENOMIC DNA]</scope>
    <source>
        <strain evidence="3 4">GYP-11</strain>
    </source>
</reference>
<evidence type="ECO:0000259" key="2">
    <source>
        <dbReference type="Pfam" id="PF07859"/>
    </source>
</evidence>
<sequence length="325" mass="34144">MTTSADNATLTPALFSSAAVSRETDEINKAVAALVAQAPDPWSMTAAEARAMRERGEGPFPVAPVSPRARDIEIDGPGGKISLHIIEPEGGKAAAKGVYLHIHGGGWVFGGAAQQDSLLERLADKCGLACISVEYRLAPEHPYPAAPDDCEAAALWLTRNAADFADGPLFIGGESAGGHLSAVTLLRLKQKHGMTPFKAANLTFGCFDMGMTPSMRAFGDTGPTLSTRDVAHFRQSFIPEGTDLSDPDISPLYADLGGLPDALFVVGTRDGLLDDSLFMHARWLAAGNTAELGIYPGGAHGFIAFPGALAEAALAQIDRFFQSHT</sequence>
<gene>
    <name evidence="3" type="ORF">GTQ45_03150</name>
</gene>
<comment type="caution">
    <text evidence="3">The sequence shown here is derived from an EMBL/GenBank/DDBJ whole genome shotgun (WGS) entry which is preliminary data.</text>
</comment>
<name>A0A845Q7U1_9HYPH</name>